<proteinExistence type="predicted"/>
<dbReference type="Proteomes" id="UP000219338">
    <property type="component" value="Unassembled WGS sequence"/>
</dbReference>
<keyword evidence="1" id="KW-0175">Coiled coil</keyword>
<dbReference type="OrthoDB" id="10582120at2759"/>
<organism evidence="2 3">
    <name type="scientific">Armillaria ostoyae</name>
    <name type="common">Armillaria root rot fungus</name>
    <dbReference type="NCBI Taxonomy" id="47428"/>
    <lineage>
        <taxon>Eukaryota</taxon>
        <taxon>Fungi</taxon>
        <taxon>Dikarya</taxon>
        <taxon>Basidiomycota</taxon>
        <taxon>Agaricomycotina</taxon>
        <taxon>Agaricomycetes</taxon>
        <taxon>Agaricomycetidae</taxon>
        <taxon>Agaricales</taxon>
        <taxon>Marasmiineae</taxon>
        <taxon>Physalacriaceae</taxon>
        <taxon>Armillaria</taxon>
    </lineage>
</organism>
<sequence>MTPEPYESAPMPEDLMAEEYKALTVKQAAAEDRYDEVVVKHKEWKAAKAKEAWAEKLRLKEEACAAKLEALRQQDLEKEHLRLEVEEKEQLQLEAEEKQWKLDLEKKELEEAAAKKALEEAMVKKALEDLAKEKAKELEDKENENLLAATRIASDEEGDSKLDPGDLKTIAMAELRKRCEIAQGKKKVGTART</sequence>
<evidence type="ECO:0000313" key="3">
    <source>
        <dbReference type="Proteomes" id="UP000219338"/>
    </source>
</evidence>
<dbReference type="AlphaFoldDB" id="A0A284RDB0"/>
<name>A0A284RDB0_ARMOS</name>
<evidence type="ECO:0000256" key="1">
    <source>
        <dbReference type="SAM" id="Coils"/>
    </source>
</evidence>
<keyword evidence="3" id="KW-1185">Reference proteome</keyword>
<dbReference type="EMBL" id="FUEG01000007">
    <property type="protein sequence ID" value="SJL06757.1"/>
    <property type="molecule type" value="Genomic_DNA"/>
</dbReference>
<protein>
    <submittedName>
        <fullName evidence="2">Uncharacterized protein</fullName>
    </submittedName>
</protein>
<evidence type="ECO:0000313" key="2">
    <source>
        <dbReference type="EMBL" id="SJL06757.1"/>
    </source>
</evidence>
<reference evidence="3" key="1">
    <citation type="journal article" date="2017" name="Nat. Ecol. Evol.">
        <title>Genome expansion and lineage-specific genetic innovations in the forest pathogenic fungi Armillaria.</title>
        <authorList>
            <person name="Sipos G."/>
            <person name="Prasanna A.N."/>
            <person name="Walter M.C."/>
            <person name="O'Connor E."/>
            <person name="Balint B."/>
            <person name="Krizsan K."/>
            <person name="Kiss B."/>
            <person name="Hess J."/>
            <person name="Varga T."/>
            <person name="Slot J."/>
            <person name="Riley R."/>
            <person name="Boka B."/>
            <person name="Rigling D."/>
            <person name="Barry K."/>
            <person name="Lee J."/>
            <person name="Mihaltcheva S."/>
            <person name="LaButti K."/>
            <person name="Lipzen A."/>
            <person name="Waldron R."/>
            <person name="Moloney N.M."/>
            <person name="Sperisen C."/>
            <person name="Kredics L."/>
            <person name="Vagvoelgyi C."/>
            <person name="Patrignani A."/>
            <person name="Fitzpatrick D."/>
            <person name="Nagy I."/>
            <person name="Doyle S."/>
            <person name="Anderson J.B."/>
            <person name="Grigoriev I.V."/>
            <person name="Gueldener U."/>
            <person name="Muensterkoetter M."/>
            <person name="Nagy L.G."/>
        </authorList>
    </citation>
    <scope>NUCLEOTIDE SEQUENCE [LARGE SCALE GENOMIC DNA]</scope>
    <source>
        <strain evidence="3">C18/9</strain>
    </source>
</reference>
<gene>
    <name evidence="2" type="ORF">ARMOST_10099</name>
</gene>
<dbReference type="OMA" id="VVKHKEW"/>
<accession>A0A284RDB0</accession>
<feature type="coiled-coil region" evidence="1">
    <location>
        <begin position="54"/>
        <end position="147"/>
    </location>
</feature>